<organism evidence="4 5">
    <name type="scientific">[Phormidium ambiguum] IAM M-71</name>
    <dbReference type="NCBI Taxonomy" id="454136"/>
    <lineage>
        <taxon>Bacteria</taxon>
        <taxon>Bacillati</taxon>
        <taxon>Cyanobacteriota</taxon>
        <taxon>Cyanophyceae</taxon>
        <taxon>Oscillatoriophycideae</taxon>
        <taxon>Aerosakkonematales</taxon>
        <taxon>Aerosakkonemataceae</taxon>
        <taxon>Floridanema</taxon>
    </lineage>
</organism>
<name>A0A1U7I210_9CYAN</name>
<evidence type="ECO:0000259" key="2">
    <source>
        <dbReference type="Pfam" id="PF13229"/>
    </source>
</evidence>
<comment type="caution">
    <text evidence="4">The sequence shown here is derived from an EMBL/GenBank/DDBJ whole genome shotgun (WGS) entry which is preliminary data.</text>
</comment>
<feature type="domain" description="Bacterial Ig" evidence="3">
    <location>
        <begin position="582"/>
        <end position="656"/>
    </location>
</feature>
<dbReference type="InterPro" id="IPR006626">
    <property type="entry name" value="PbH1"/>
</dbReference>
<proteinExistence type="predicted"/>
<dbReference type="OrthoDB" id="502243at2"/>
<reference evidence="4 5" key="1">
    <citation type="submission" date="2016-11" db="EMBL/GenBank/DDBJ databases">
        <title>Draft Genome Sequences of Nine Cyanobacterial Strains from Diverse Habitats.</title>
        <authorList>
            <person name="Zhu T."/>
            <person name="Hou S."/>
            <person name="Lu X."/>
            <person name="Hess W.R."/>
        </authorList>
    </citation>
    <scope>NUCLEOTIDE SEQUENCE [LARGE SCALE GENOMIC DNA]</scope>
    <source>
        <strain evidence="4 5">IAM M-71</strain>
    </source>
</reference>
<dbReference type="SUPFAM" id="SSF51126">
    <property type="entry name" value="Pectin lyase-like"/>
    <property type="match status" value="1"/>
</dbReference>
<feature type="domain" description="Right handed beta helix" evidence="2">
    <location>
        <begin position="371"/>
        <end position="492"/>
    </location>
</feature>
<dbReference type="RefSeq" id="WP_073597461.1">
    <property type="nucleotide sequence ID" value="NZ_MRCE01000073.1"/>
</dbReference>
<dbReference type="SMART" id="SM00710">
    <property type="entry name" value="PbH1"/>
    <property type="match status" value="5"/>
</dbReference>
<accession>A0A1U7I210</accession>
<feature type="compositionally biased region" description="Polar residues" evidence="1">
    <location>
        <begin position="642"/>
        <end position="652"/>
    </location>
</feature>
<dbReference type="Pfam" id="PF13229">
    <property type="entry name" value="Beta_helix"/>
    <property type="match status" value="1"/>
</dbReference>
<dbReference type="STRING" id="454136.NIES2119_31605"/>
<dbReference type="InterPro" id="IPR041498">
    <property type="entry name" value="Big_6"/>
</dbReference>
<protein>
    <recommendedName>
        <fullName evidence="6">Right handed beta helix domain-containing protein</fullName>
    </recommendedName>
</protein>
<dbReference type="InterPro" id="IPR012334">
    <property type="entry name" value="Pectin_lyas_fold"/>
</dbReference>
<dbReference type="InterPro" id="IPR011050">
    <property type="entry name" value="Pectin_lyase_fold/virulence"/>
</dbReference>
<evidence type="ECO:0008006" key="6">
    <source>
        <dbReference type="Google" id="ProtNLM"/>
    </source>
</evidence>
<dbReference type="Pfam" id="PF17936">
    <property type="entry name" value="Big_6"/>
    <property type="match status" value="1"/>
</dbReference>
<dbReference type="Gene3D" id="2.160.20.10">
    <property type="entry name" value="Single-stranded right-handed beta-helix, Pectin lyase-like"/>
    <property type="match status" value="1"/>
</dbReference>
<feature type="region of interest" description="Disordered" evidence="1">
    <location>
        <begin position="642"/>
        <end position="661"/>
    </location>
</feature>
<dbReference type="InterPro" id="IPR039448">
    <property type="entry name" value="Beta_helix"/>
</dbReference>
<evidence type="ECO:0000259" key="3">
    <source>
        <dbReference type="Pfam" id="PF17936"/>
    </source>
</evidence>
<sequence length="661" mass="70987">MSRKIAKLIDPKPQIIIKAILNFAAISAKNFPKPIVNPVNLLLLALTGWFIPNLATFSQTSTNPPLRLTVNSNQDIIQTDGNLTLREAISIVNGELTLESLSAAERNNISPLTSGEDNRAKIEFSLPPNNTIIELNSLLPALAVPVVIDGTTQPGYAQEDNNINPVPVPIPDNIPAAPIRGLSLLKQGETNFCAPQIRPTPTPIIPAPVPTPVPAPIRGLGFLKQLVSQGSTISNFPIPQPVVIIKPTPGVEVFRGFTVASDNVRIRGLSIHGFSSRRRGATANIPPADIFIGDAKDTATLGEKGRARNPSNNPPKNILIDCNWLGVDRLGNPISQLPNANFSGEKQVPTGHKKPGHFQIYRTDDRLPTRSAFGVYVFNSLGTTIRNNLIANHDGSGIITSARANNTLITENILFANGFGGMPDAIRLEGNIDRTRILSNLIRDNAGSGIYFFKSQGSTEIKQNQITNNGRQFEQAAIYLMGSDHQIVNNQISEQPGPGIVVAAYPNSDRNVILGNSFANLQGLSIDLVSQNNTGFHAFLTGDGPNPKMRSLQRRRQAGNFGIDAPVFVSSEFFLNPENGSVTLEGTTKPGATVEIYRVNENSSPRGPLSEAIANTVADEEGKFSLTLTNLKAGERISAIANDSESGTSEPAVNTVIKDLP</sequence>
<gene>
    <name evidence="4" type="ORF">NIES2119_31605</name>
</gene>
<evidence type="ECO:0000256" key="1">
    <source>
        <dbReference type="SAM" id="MobiDB-lite"/>
    </source>
</evidence>
<dbReference type="EMBL" id="MRCE01000073">
    <property type="protein sequence ID" value="OKH30045.1"/>
    <property type="molecule type" value="Genomic_DNA"/>
</dbReference>
<dbReference type="Proteomes" id="UP000185860">
    <property type="component" value="Unassembled WGS sequence"/>
</dbReference>
<evidence type="ECO:0000313" key="4">
    <source>
        <dbReference type="EMBL" id="OKH30045.1"/>
    </source>
</evidence>
<evidence type="ECO:0000313" key="5">
    <source>
        <dbReference type="Proteomes" id="UP000185860"/>
    </source>
</evidence>
<dbReference type="AlphaFoldDB" id="A0A1U7I210"/>